<keyword evidence="5" id="KW-1185">Reference proteome</keyword>
<dbReference type="Pfam" id="PF00643">
    <property type="entry name" value="zf-B_box"/>
    <property type="match status" value="1"/>
</dbReference>
<keyword evidence="1" id="KW-0479">Metal-binding</keyword>
<name>A0AA89C8A0_PINIB</name>
<accession>A0AA89C8A0</accession>
<dbReference type="InterPro" id="IPR047153">
    <property type="entry name" value="TRIM45/56/19-like"/>
</dbReference>
<evidence type="ECO:0000313" key="5">
    <source>
        <dbReference type="Proteomes" id="UP001186944"/>
    </source>
</evidence>
<dbReference type="Gene3D" id="3.30.160.60">
    <property type="entry name" value="Classic Zinc Finger"/>
    <property type="match status" value="1"/>
</dbReference>
<evidence type="ECO:0000256" key="1">
    <source>
        <dbReference type="PROSITE-ProRule" id="PRU00024"/>
    </source>
</evidence>
<dbReference type="PANTHER" id="PTHR25462">
    <property type="entry name" value="BONUS, ISOFORM C-RELATED"/>
    <property type="match status" value="1"/>
</dbReference>
<evidence type="ECO:0000313" key="4">
    <source>
        <dbReference type="EMBL" id="KAK3103563.1"/>
    </source>
</evidence>
<keyword evidence="1" id="KW-0863">Zinc-finger</keyword>
<feature type="domain" description="B box-type" evidence="3">
    <location>
        <begin position="10"/>
        <end position="51"/>
    </location>
</feature>
<evidence type="ECO:0000256" key="2">
    <source>
        <dbReference type="SAM" id="Coils"/>
    </source>
</evidence>
<protein>
    <recommendedName>
        <fullName evidence="3">B box-type domain-containing protein</fullName>
    </recommendedName>
</protein>
<keyword evidence="1" id="KW-0862">Zinc</keyword>
<keyword evidence="2" id="KW-0175">Coiled coil</keyword>
<dbReference type="AlphaFoldDB" id="A0AA89C8A0"/>
<dbReference type="InterPro" id="IPR000315">
    <property type="entry name" value="Znf_B-box"/>
</dbReference>
<dbReference type="SUPFAM" id="SSF101898">
    <property type="entry name" value="NHL repeat"/>
    <property type="match status" value="1"/>
</dbReference>
<dbReference type="EMBL" id="VSWD01000005">
    <property type="protein sequence ID" value="KAK3103563.1"/>
    <property type="molecule type" value="Genomic_DNA"/>
</dbReference>
<dbReference type="PANTHER" id="PTHR25462:SF295">
    <property type="entry name" value="B BOX-TYPE DOMAIN-CONTAINING PROTEIN"/>
    <property type="match status" value="1"/>
</dbReference>
<dbReference type="PROSITE" id="PS50119">
    <property type="entry name" value="ZF_BBOX"/>
    <property type="match status" value="1"/>
</dbReference>
<dbReference type="GO" id="GO:0061630">
    <property type="term" value="F:ubiquitin protein ligase activity"/>
    <property type="evidence" value="ECO:0007669"/>
    <property type="project" value="TreeGrafter"/>
</dbReference>
<evidence type="ECO:0000259" key="3">
    <source>
        <dbReference type="PROSITE" id="PS50119"/>
    </source>
</evidence>
<comment type="caution">
    <text evidence="4">The sequence shown here is derived from an EMBL/GenBank/DDBJ whole genome shotgun (WGS) entry which is preliminary data.</text>
</comment>
<feature type="coiled-coil region" evidence="2">
    <location>
        <begin position="121"/>
        <end position="159"/>
    </location>
</feature>
<dbReference type="SMART" id="SM00336">
    <property type="entry name" value="BBOX"/>
    <property type="match status" value="1"/>
</dbReference>
<dbReference type="SUPFAM" id="SSF57845">
    <property type="entry name" value="B-box zinc-binding domain"/>
    <property type="match status" value="1"/>
</dbReference>
<sequence>MVATSFASLTSVRFCNNHSTKELHAFCKTCRKKLCSTCIKEEHMSHDWETITEIVKEKKQILPKTCEEIHANQIPRLKRGLDQFDRKIKRENVSYNEYINALNGSRKSFIDQINRLFDSTIDECTQKYEKAIQLYEEKRDKLKKKVEYLENMIRTLEKDISILHDHDIIDMEQEMRNELDAVHSLGADKYTYTTIFVPGHTDMQKLRDMIGEIHSVLIEEEKAFDRYSNSICSVKSVLGTKIWAMIADDNYAKSLDGTGRELKTMKNPCFDMIASNSGGFVLSDEKKSNISILTDENDTLTTIDTKPLHPTWISKTENDDILVTLKDGGNHFNLTPTRRRVVQRMTLTGKMLHTYEFREDGKTRLFTYPTKTSENKNTDICIVNRLSKRSGEIVVLHSDGRVKFTYRGDGQKPRTFSPYDVECDSTCCILFTEIYNRAIHMLSSDGVYLCKLKQNELLIPFVISTLEDILWCGLSDGGMKVMKYTHSK</sequence>
<dbReference type="InterPro" id="IPR011042">
    <property type="entry name" value="6-blade_b-propeller_TolB-like"/>
</dbReference>
<organism evidence="4 5">
    <name type="scientific">Pinctada imbricata</name>
    <name type="common">Atlantic pearl-oyster</name>
    <name type="synonym">Pinctada martensii</name>
    <dbReference type="NCBI Taxonomy" id="66713"/>
    <lineage>
        <taxon>Eukaryota</taxon>
        <taxon>Metazoa</taxon>
        <taxon>Spiralia</taxon>
        <taxon>Lophotrochozoa</taxon>
        <taxon>Mollusca</taxon>
        <taxon>Bivalvia</taxon>
        <taxon>Autobranchia</taxon>
        <taxon>Pteriomorphia</taxon>
        <taxon>Pterioida</taxon>
        <taxon>Pterioidea</taxon>
        <taxon>Pteriidae</taxon>
        <taxon>Pinctada</taxon>
    </lineage>
</organism>
<dbReference type="GO" id="GO:0008270">
    <property type="term" value="F:zinc ion binding"/>
    <property type="evidence" value="ECO:0007669"/>
    <property type="project" value="UniProtKB-KW"/>
</dbReference>
<dbReference type="Gene3D" id="2.120.10.30">
    <property type="entry name" value="TolB, C-terminal domain"/>
    <property type="match status" value="1"/>
</dbReference>
<reference evidence="4" key="1">
    <citation type="submission" date="2019-08" db="EMBL/GenBank/DDBJ databases">
        <title>The improved chromosome-level genome for the pearl oyster Pinctada fucata martensii using PacBio sequencing and Hi-C.</title>
        <authorList>
            <person name="Zheng Z."/>
        </authorList>
    </citation>
    <scope>NUCLEOTIDE SEQUENCE</scope>
    <source>
        <strain evidence="4">ZZ-2019</strain>
        <tissue evidence="4">Adductor muscle</tissue>
    </source>
</reference>
<gene>
    <name evidence="4" type="ORF">FSP39_020193</name>
</gene>
<dbReference type="Proteomes" id="UP001186944">
    <property type="component" value="Unassembled WGS sequence"/>
</dbReference>
<proteinExistence type="predicted"/>